<dbReference type="PANTHER" id="PTHR19305:SF9">
    <property type="entry name" value="SYNAPTOSOMAL-ASSOCIATED PROTEIN 29"/>
    <property type="match status" value="1"/>
</dbReference>
<evidence type="ECO:0000256" key="3">
    <source>
        <dbReference type="ARBA" id="ARBA00022448"/>
    </source>
</evidence>
<dbReference type="GO" id="GO:0005484">
    <property type="term" value="F:SNAP receptor activity"/>
    <property type="evidence" value="ECO:0007669"/>
    <property type="project" value="InterPro"/>
</dbReference>
<sequence length="284" mass="32184">MFGSKKSSMKKVVSHYAASSSNPFDSDDEHVASSWNPFDSDDEHVASSSNPFDSDDEHVASSSNPFDSDDEYDMGKHAVNTSTRNASSNQPPTGEFDRKNPFDHQETKGSSSSLLQNELSYARRNRYKNDFCGSGGFENRSIQELENYAVYKAKETTRDANNCVKIAEEIKDTATKTLTKLQEQGDQITQAHMTVAYIDHYLNKGEKLLRSLGGIWEKIGKPKKTRAIVGLEVVRDDDDVQRKGNRLQQREKQNKAMEPFNDDVDELNYRVKQANERGRRLLKK</sequence>
<evidence type="ECO:0000256" key="2">
    <source>
        <dbReference type="ARBA" id="ARBA00009480"/>
    </source>
</evidence>
<dbReference type="InterPro" id="IPR044766">
    <property type="entry name" value="NPSN/SNAP25-like_N_SNARE"/>
</dbReference>
<feature type="compositionally biased region" description="Polar residues" evidence="5">
    <location>
        <begin position="79"/>
        <end position="92"/>
    </location>
</feature>
<protein>
    <submittedName>
        <fullName evidence="6">Uncharacterized protein</fullName>
    </submittedName>
</protein>
<dbReference type="EMBL" id="JAXQNO010000019">
    <property type="protein sequence ID" value="KAK4775286.1"/>
    <property type="molecule type" value="Genomic_DNA"/>
</dbReference>
<dbReference type="CDD" id="cd15861">
    <property type="entry name" value="SNARE_SNAP25N_23N_29N_SEC9N"/>
    <property type="match status" value="1"/>
</dbReference>
<keyword evidence="7" id="KW-1185">Reference proteome</keyword>
<organism evidence="6 7">
    <name type="scientific">Trapa natans</name>
    <name type="common">Water chestnut</name>
    <dbReference type="NCBI Taxonomy" id="22666"/>
    <lineage>
        <taxon>Eukaryota</taxon>
        <taxon>Viridiplantae</taxon>
        <taxon>Streptophyta</taxon>
        <taxon>Embryophyta</taxon>
        <taxon>Tracheophyta</taxon>
        <taxon>Spermatophyta</taxon>
        <taxon>Magnoliopsida</taxon>
        <taxon>eudicotyledons</taxon>
        <taxon>Gunneridae</taxon>
        <taxon>Pentapetalae</taxon>
        <taxon>rosids</taxon>
        <taxon>malvids</taxon>
        <taxon>Myrtales</taxon>
        <taxon>Lythraceae</taxon>
        <taxon>Trapa</taxon>
    </lineage>
</organism>
<name>A0AAN7KY74_TRANT</name>
<reference evidence="6 7" key="1">
    <citation type="journal article" date="2023" name="Hortic Res">
        <title>Pangenome of water caltrop reveals structural variations and asymmetric subgenome divergence after allopolyploidization.</title>
        <authorList>
            <person name="Zhang X."/>
            <person name="Chen Y."/>
            <person name="Wang L."/>
            <person name="Yuan Y."/>
            <person name="Fang M."/>
            <person name="Shi L."/>
            <person name="Lu R."/>
            <person name="Comes H.P."/>
            <person name="Ma Y."/>
            <person name="Chen Y."/>
            <person name="Huang G."/>
            <person name="Zhou Y."/>
            <person name="Zheng Z."/>
            <person name="Qiu Y."/>
        </authorList>
    </citation>
    <scope>NUCLEOTIDE SEQUENCE [LARGE SCALE GENOMIC DNA]</scope>
    <source>
        <strain evidence="6">F231</strain>
    </source>
</reference>
<keyword evidence="4" id="KW-0472">Membrane</keyword>
<evidence type="ECO:0000256" key="5">
    <source>
        <dbReference type="SAM" id="MobiDB-lite"/>
    </source>
</evidence>
<dbReference type="GO" id="GO:0031201">
    <property type="term" value="C:SNARE complex"/>
    <property type="evidence" value="ECO:0007669"/>
    <property type="project" value="InterPro"/>
</dbReference>
<dbReference type="Proteomes" id="UP001346149">
    <property type="component" value="Unassembled WGS sequence"/>
</dbReference>
<comment type="caution">
    <text evidence="6">The sequence shown here is derived from an EMBL/GenBank/DDBJ whole genome shotgun (WGS) entry which is preliminary data.</text>
</comment>
<dbReference type="AlphaFoldDB" id="A0AAN7KY74"/>
<dbReference type="PANTHER" id="PTHR19305">
    <property type="entry name" value="SYNAPTOSOMAL ASSOCIATED PROTEIN"/>
    <property type="match status" value="1"/>
</dbReference>
<dbReference type="GO" id="GO:0005886">
    <property type="term" value="C:plasma membrane"/>
    <property type="evidence" value="ECO:0007669"/>
    <property type="project" value="TreeGrafter"/>
</dbReference>
<dbReference type="SUPFAM" id="SSF58038">
    <property type="entry name" value="SNARE fusion complex"/>
    <property type="match status" value="1"/>
</dbReference>
<comment type="similarity">
    <text evidence="2">Belongs to the SNAP-25 family.</text>
</comment>
<comment type="subcellular location">
    <subcellularLocation>
        <location evidence="1">Membrane</location>
    </subcellularLocation>
</comment>
<feature type="region of interest" description="Disordered" evidence="5">
    <location>
        <begin position="1"/>
        <end position="115"/>
    </location>
</feature>
<evidence type="ECO:0000256" key="4">
    <source>
        <dbReference type="ARBA" id="ARBA00023136"/>
    </source>
</evidence>
<accession>A0AAN7KY74</accession>
<dbReference type="Gene3D" id="1.20.5.110">
    <property type="match status" value="1"/>
</dbReference>
<evidence type="ECO:0000313" key="7">
    <source>
        <dbReference type="Proteomes" id="UP001346149"/>
    </source>
</evidence>
<gene>
    <name evidence="6" type="ORF">SAY86_010221</name>
</gene>
<keyword evidence="3" id="KW-0813">Transport</keyword>
<proteinExistence type="inferred from homology"/>
<feature type="compositionally biased region" description="Basic and acidic residues" evidence="5">
    <location>
        <begin position="95"/>
        <end position="107"/>
    </location>
</feature>
<evidence type="ECO:0000313" key="6">
    <source>
        <dbReference type="EMBL" id="KAK4775286.1"/>
    </source>
</evidence>
<evidence type="ECO:0000256" key="1">
    <source>
        <dbReference type="ARBA" id="ARBA00004370"/>
    </source>
</evidence>